<name>A0A7K1UE06_9BACT</name>
<dbReference type="AlphaFoldDB" id="A0A7K1UE06"/>
<evidence type="ECO:0000313" key="2">
    <source>
        <dbReference type="EMBL" id="MVT12508.1"/>
    </source>
</evidence>
<reference evidence="2 3" key="1">
    <citation type="submission" date="2019-12" db="EMBL/GenBank/DDBJ databases">
        <title>Chitinophaga sp. strain ysch24 (GDMCC 1.1355), whole genome shotgun sequence.</title>
        <authorList>
            <person name="Zhang X."/>
        </authorList>
    </citation>
    <scope>NUCLEOTIDE SEQUENCE [LARGE SCALE GENOMIC DNA]</scope>
    <source>
        <strain evidence="3">ysch24</strain>
    </source>
</reference>
<sequence length="86" mass="9421">MTFCYVLLQISQTIKDAVNENVVPIFGAVMVIGAIYGAVKNWRGFNDPNGDRKEALMNFGMILLYAVIAGVVITGVAKIFTSFKVF</sequence>
<dbReference type="Proteomes" id="UP000461730">
    <property type="component" value="Unassembled WGS sequence"/>
</dbReference>
<keyword evidence="1" id="KW-1133">Transmembrane helix</keyword>
<dbReference type="EMBL" id="WRXN01000028">
    <property type="protein sequence ID" value="MVT12508.1"/>
    <property type="molecule type" value="Genomic_DNA"/>
</dbReference>
<keyword evidence="1" id="KW-0812">Transmembrane</keyword>
<feature type="transmembrane region" description="Helical" evidence="1">
    <location>
        <begin position="21"/>
        <end position="39"/>
    </location>
</feature>
<keyword evidence="1" id="KW-0472">Membrane</keyword>
<keyword evidence="3" id="KW-1185">Reference proteome</keyword>
<proteinExistence type="predicted"/>
<gene>
    <name evidence="2" type="ORF">GO493_29925</name>
</gene>
<feature type="transmembrane region" description="Helical" evidence="1">
    <location>
        <begin position="59"/>
        <end position="80"/>
    </location>
</feature>
<evidence type="ECO:0000313" key="3">
    <source>
        <dbReference type="Proteomes" id="UP000461730"/>
    </source>
</evidence>
<organism evidence="2 3">
    <name type="scientific">Chitinophaga tropicalis</name>
    <dbReference type="NCBI Taxonomy" id="2683588"/>
    <lineage>
        <taxon>Bacteria</taxon>
        <taxon>Pseudomonadati</taxon>
        <taxon>Bacteroidota</taxon>
        <taxon>Chitinophagia</taxon>
        <taxon>Chitinophagales</taxon>
        <taxon>Chitinophagaceae</taxon>
        <taxon>Chitinophaga</taxon>
    </lineage>
</organism>
<dbReference type="RefSeq" id="WP_157309924.1">
    <property type="nucleotide sequence ID" value="NZ_WRXN01000028.1"/>
</dbReference>
<accession>A0A7K1UE06</accession>
<protein>
    <submittedName>
        <fullName evidence="2">Uncharacterized protein</fullName>
    </submittedName>
</protein>
<comment type="caution">
    <text evidence="2">The sequence shown here is derived from an EMBL/GenBank/DDBJ whole genome shotgun (WGS) entry which is preliminary data.</text>
</comment>
<evidence type="ECO:0000256" key="1">
    <source>
        <dbReference type="SAM" id="Phobius"/>
    </source>
</evidence>